<dbReference type="Proteomes" id="UP001197093">
    <property type="component" value="Unassembled WGS sequence"/>
</dbReference>
<dbReference type="NCBIfam" id="NF041278">
    <property type="entry name" value="CmcJ_NvfI_EfuI"/>
    <property type="match status" value="1"/>
</dbReference>
<proteinExistence type="inferred from homology"/>
<dbReference type="PANTHER" id="PTHR34598">
    <property type="entry name" value="BLL6449 PROTEIN"/>
    <property type="match status" value="1"/>
</dbReference>
<dbReference type="AlphaFoldDB" id="A0AAD4EU46"/>
<evidence type="ECO:0000313" key="3">
    <source>
        <dbReference type="Proteomes" id="UP001197093"/>
    </source>
</evidence>
<dbReference type="EMBL" id="JAHCVI010000003">
    <property type="protein sequence ID" value="KAG7287564.1"/>
    <property type="molecule type" value="Genomic_DNA"/>
</dbReference>
<evidence type="ECO:0000313" key="2">
    <source>
        <dbReference type="EMBL" id="KAG7287564.1"/>
    </source>
</evidence>
<dbReference type="PANTHER" id="PTHR34598:SF3">
    <property type="entry name" value="OXIDOREDUCTASE AN1597"/>
    <property type="match status" value="1"/>
</dbReference>
<name>A0AAD4EU46_9PEZI</name>
<sequence>MMVSATLHFLSNLERYDSEKPYFLNIAGNESSPAIIQNNLEYAPQDGIELLDMRERGFDAFSLEDNGFTVLKYEAAARPEDSDAAMESYCDEIVRLVMKECNAVHTICYDYRVLDYEAGQDTGRKAVAPPVFPAHIDHTVDGGPRRIRRHLTEEEAETYLNDKFRARIINVWRPLNGVVEDCPIAICDPRSVDAQRDLVAADRVTPNFAVELYYLRYNPKQTWYWVPDQTPDELTRIADSEE</sequence>
<accession>A0AAD4EU46</accession>
<keyword evidence="3" id="KW-1185">Reference proteome</keyword>
<dbReference type="InterPro" id="IPR044053">
    <property type="entry name" value="AsaB-like"/>
</dbReference>
<organism evidence="2 3">
    <name type="scientific">Staphylotrichum longicolle</name>
    <dbReference type="NCBI Taxonomy" id="669026"/>
    <lineage>
        <taxon>Eukaryota</taxon>
        <taxon>Fungi</taxon>
        <taxon>Dikarya</taxon>
        <taxon>Ascomycota</taxon>
        <taxon>Pezizomycotina</taxon>
        <taxon>Sordariomycetes</taxon>
        <taxon>Sordariomycetidae</taxon>
        <taxon>Sordariales</taxon>
        <taxon>Chaetomiaceae</taxon>
        <taxon>Staphylotrichum</taxon>
    </lineage>
</organism>
<comment type="similarity">
    <text evidence="1">Belongs to the asaB hydroxylase/desaturase family.</text>
</comment>
<evidence type="ECO:0008006" key="4">
    <source>
        <dbReference type="Google" id="ProtNLM"/>
    </source>
</evidence>
<protein>
    <recommendedName>
        <fullName evidence="4">Methyltransferase</fullName>
    </recommendedName>
</protein>
<comment type="caution">
    <text evidence="2">The sequence shown here is derived from an EMBL/GenBank/DDBJ whole genome shotgun (WGS) entry which is preliminary data.</text>
</comment>
<gene>
    <name evidence="2" type="ORF">NEMBOFW57_007076</name>
</gene>
<dbReference type="GO" id="GO:0016491">
    <property type="term" value="F:oxidoreductase activity"/>
    <property type="evidence" value="ECO:0007669"/>
    <property type="project" value="InterPro"/>
</dbReference>
<reference evidence="2" key="1">
    <citation type="submission" date="2023-02" db="EMBL/GenBank/DDBJ databases">
        <authorList>
            <person name="Palmer J.M."/>
        </authorList>
    </citation>
    <scope>NUCLEOTIDE SEQUENCE</scope>
    <source>
        <strain evidence="2">FW57</strain>
    </source>
</reference>
<evidence type="ECO:0000256" key="1">
    <source>
        <dbReference type="ARBA" id="ARBA00023604"/>
    </source>
</evidence>